<dbReference type="PANTHER" id="PTHR42879">
    <property type="entry name" value="3-OXOACYL-(ACYL-CARRIER-PROTEIN) REDUCTASE"/>
    <property type="match status" value="1"/>
</dbReference>
<dbReference type="SUPFAM" id="SSF51735">
    <property type="entry name" value="NAD(P)-binding Rossmann-fold domains"/>
    <property type="match status" value="1"/>
</dbReference>
<accession>A0A6N7Z3M7</accession>
<proteinExistence type="inferred from homology"/>
<evidence type="ECO:0000256" key="2">
    <source>
        <dbReference type="ARBA" id="ARBA00023002"/>
    </source>
</evidence>
<dbReference type="AlphaFoldDB" id="A0A6N7Z3M7"/>
<evidence type="ECO:0000256" key="4">
    <source>
        <dbReference type="SAM" id="MobiDB-lite"/>
    </source>
</evidence>
<reference evidence="5 6" key="1">
    <citation type="submission" date="2019-11" db="EMBL/GenBank/DDBJ databases">
        <title>Draft genome of Amycolatopsis RM579.</title>
        <authorList>
            <person name="Duangmal K."/>
            <person name="Mingma R."/>
        </authorList>
    </citation>
    <scope>NUCLEOTIDE SEQUENCE [LARGE SCALE GENOMIC DNA]</scope>
    <source>
        <strain evidence="5 6">RM579</strain>
    </source>
</reference>
<gene>
    <name evidence="5" type="ORF">GKO32_11985</name>
</gene>
<evidence type="ECO:0000256" key="1">
    <source>
        <dbReference type="ARBA" id="ARBA00006484"/>
    </source>
</evidence>
<dbReference type="OrthoDB" id="4288312at2"/>
<dbReference type="InterPro" id="IPR036291">
    <property type="entry name" value="NAD(P)-bd_dom_sf"/>
</dbReference>
<dbReference type="Gene3D" id="3.40.50.720">
    <property type="entry name" value="NAD(P)-binding Rossmann-like Domain"/>
    <property type="match status" value="1"/>
</dbReference>
<evidence type="ECO:0000256" key="3">
    <source>
        <dbReference type="RuleBase" id="RU000363"/>
    </source>
</evidence>
<dbReference type="GO" id="GO:0016491">
    <property type="term" value="F:oxidoreductase activity"/>
    <property type="evidence" value="ECO:0007669"/>
    <property type="project" value="UniProtKB-KW"/>
</dbReference>
<dbReference type="Proteomes" id="UP000440096">
    <property type="component" value="Unassembled WGS sequence"/>
</dbReference>
<dbReference type="InterPro" id="IPR002347">
    <property type="entry name" value="SDR_fam"/>
</dbReference>
<dbReference type="PRINTS" id="PR00080">
    <property type="entry name" value="SDRFAMILY"/>
</dbReference>
<organism evidence="5 6">
    <name type="scientific">Amycolatopsis pithecellobii</name>
    <dbReference type="NCBI Taxonomy" id="664692"/>
    <lineage>
        <taxon>Bacteria</taxon>
        <taxon>Bacillati</taxon>
        <taxon>Actinomycetota</taxon>
        <taxon>Actinomycetes</taxon>
        <taxon>Pseudonocardiales</taxon>
        <taxon>Pseudonocardiaceae</taxon>
        <taxon>Amycolatopsis</taxon>
    </lineage>
</organism>
<keyword evidence="2" id="KW-0560">Oxidoreductase</keyword>
<comment type="similarity">
    <text evidence="1 3">Belongs to the short-chain dehydrogenases/reductases (SDR) family.</text>
</comment>
<dbReference type="InterPro" id="IPR020904">
    <property type="entry name" value="Sc_DH/Rdtase_CS"/>
</dbReference>
<evidence type="ECO:0000313" key="5">
    <source>
        <dbReference type="EMBL" id="MTD54694.1"/>
    </source>
</evidence>
<dbReference type="InterPro" id="IPR050259">
    <property type="entry name" value="SDR"/>
</dbReference>
<dbReference type="PROSITE" id="PS00061">
    <property type="entry name" value="ADH_SHORT"/>
    <property type="match status" value="1"/>
</dbReference>
<dbReference type="Pfam" id="PF00106">
    <property type="entry name" value="adh_short"/>
    <property type="match status" value="1"/>
</dbReference>
<dbReference type="GO" id="GO:0032787">
    <property type="term" value="P:monocarboxylic acid metabolic process"/>
    <property type="evidence" value="ECO:0007669"/>
    <property type="project" value="UniProtKB-ARBA"/>
</dbReference>
<keyword evidence="6" id="KW-1185">Reference proteome</keyword>
<protein>
    <submittedName>
        <fullName evidence="5">SDR family NAD(P)-dependent oxidoreductase</fullName>
    </submittedName>
</protein>
<name>A0A6N7Z3M7_9PSEU</name>
<dbReference type="EMBL" id="WMBA01000014">
    <property type="protein sequence ID" value="MTD54694.1"/>
    <property type="molecule type" value="Genomic_DNA"/>
</dbReference>
<dbReference type="CDD" id="cd05233">
    <property type="entry name" value="SDR_c"/>
    <property type="match status" value="1"/>
</dbReference>
<evidence type="ECO:0000313" key="6">
    <source>
        <dbReference type="Proteomes" id="UP000440096"/>
    </source>
</evidence>
<feature type="region of interest" description="Disordered" evidence="4">
    <location>
        <begin position="1"/>
        <end position="20"/>
    </location>
</feature>
<dbReference type="PANTHER" id="PTHR42879:SF2">
    <property type="entry name" value="3-OXOACYL-[ACYL-CARRIER-PROTEIN] REDUCTASE FABG"/>
    <property type="match status" value="1"/>
</dbReference>
<dbReference type="PRINTS" id="PR00081">
    <property type="entry name" value="GDHRDH"/>
</dbReference>
<dbReference type="FunFam" id="3.40.50.720:FF:000084">
    <property type="entry name" value="Short-chain dehydrogenase reductase"/>
    <property type="match status" value="1"/>
</dbReference>
<comment type="caution">
    <text evidence="5">The sequence shown here is derived from an EMBL/GenBank/DDBJ whole genome shotgun (WGS) entry which is preliminary data.</text>
</comment>
<sequence>MEQPRFGGLPDRVRPRRRVATAHRGQEVTPVGVPVLPVGYADKVVLVTGASRGIGRVLVKGFAAAGARTMFVARREAELKDLEHEIAGAGHEGRAFAADLAKPAEVDAMLDAMMREFGGVDVLVNNVGIPGPTAPIEETPLEGWNETIAVNLTSAFLAIRGVVPAMRRRGGGAIVNIGSVNGKTPFAQRSSYAATKMGMIGMTRTLALELGPSGIRVNCILPANVAGERVDEVFAAQAKARGITVDEAKQQVLALSPLHTQVAPESVLNVALFLASDHARHMTGQDVNVTAGMIMY</sequence>